<gene>
    <name evidence="16" type="primary">treZ</name>
    <name evidence="16" type="ORF">ACFQ4C_03530</name>
</gene>
<evidence type="ECO:0000256" key="12">
    <source>
        <dbReference type="ARBA" id="ARBA00034013"/>
    </source>
</evidence>
<comment type="caution">
    <text evidence="16">The sequence shown here is derived from an EMBL/GenBank/DDBJ whole genome shotgun (WGS) entry which is preliminary data.</text>
</comment>
<dbReference type="NCBIfam" id="TIGR02402">
    <property type="entry name" value="trehalose_TreZ"/>
    <property type="match status" value="1"/>
</dbReference>
<evidence type="ECO:0000313" key="17">
    <source>
        <dbReference type="Proteomes" id="UP001597116"/>
    </source>
</evidence>
<dbReference type="Gene3D" id="2.60.40.10">
    <property type="entry name" value="Immunoglobulins"/>
    <property type="match status" value="1"/>
</dbReference>
<evidence type="ECO:0000256" key="10">
    <source>
        <dbReference type="ARBA" id="ARBA00032057"/>
    </source>
</evidence>
<dbReference type="SUPFAM" id="SSF81296">
    <property type="entry name" value="E set domains"/>
    <property type="match status" value="1"/>
</dbReference>
<reference evidence="17" key="1">
    <citation type="journal article" date="2019" name="Int. J. Syst. Evol. Microbiol.">
        <title>The Global Catalogue of Microorganisms (GCM) 10K type strain sequencing project: providing services to taxonomists for standard genome sequencing and annotation.</title>
        <authorList>
            <consortium name="The Broad Institute Genomics Platform"/>
            <consortium name="The Broad Institute Genome Sequencing Center for Infectious Disease"/>
            <person name="Wu L."/>
            <person name="Ma J."/>
        </authorList>
    </citation>
    <scope>NUCLEOTIDE SEQUENCE [LARGE SCALE GENOMIC DNA]</scope>
    <source>
        <strain evidence="17">CCUG 55608</strain>
    </source>
</reference>
<accession>A0ABW3QF21</accession>
<name>A0ABW3QF21_9BACT</name>
<dbReference type="InterPro" id="IPR006047">
    <property type="entry name" value="GH13_cat_dom"/>
</dbReference>
<dbReference type="PIRSF" id="PIRSF006337">
    <property type="entry name" value="Trehalose_TreZ"/>
    <property type="match status" value="1"/>
</dbReference>
<evidence type="ECO:0000256" key="3">
    <source>
        <dbReference type="ARBA" id="ARBA00008061"/>
    </source>
</evidence>
<evidence type="ECO:0000256" key="9">
    <source>
        <dbReference type="ARBA" id="ARBA00023295"/>
    </source>
</evidence>
<keyword evidence="6" id="KW-0963">Cytoplasm</keyword>
<dbReference type="EC" id="3.2.1.141" evidence="4 13"/>
<dbReference type="EMBL" id="JBHTLP010000002">
    <property type="protein sequence ID" value="MFD1140159.1"/>
    <property type="molecule type" value="Genomic_DNA"/>
</dbReference>
<dbReference type="Gene3D" id="3.20.20.80">
    <property type="entry name" value="Glycosidases"/>
    <property type="match status" value="1"/>
</dbReference>
<keyword evidence="17" id="KW-1185">Reference proteome</keyword>
<dbReference type="PANTHER" id="PTHR43651:SF11">
    <property type="entry name" value="MALTO-OLIGOSYLTREHALOSE TREHALOHYDROLASE"/>
    <property type="match status" value="1"/>
</dbReference>
<evidence type="ECO:0000256" key="7">
    <source>
        <dbReference type="ARBA" id="ARBA00022801"/>
    </source>
</evidence>
<organism evidence="16 17">
    <name type="scientific">Larkinella insperata</name>
    <dbReference type="NCBI Taxonomy" id="332158"/>
    <lineage>
        <taxon>Bacteria</taxon>
        <taxon>Pseudomonadati</taxon>
        <taxon>Bacteroidota</taxon>
        <taxon>Cytophagia</taxon>
        <taxon>Cytophagales</taxon>
        <taxon>Spirosomataceae</taxon>
        <taxon>Larkinella</taxon>
    </lineage>
</organism>
<dbReference type="InterPro" id="IPR013783">
    <property type="entry name" value="Ig-like_fold"/>
</dbReference>
<evidence type="ECO:0000259" key="15">
    <source>
        <dbReference type="SMART" id="SM00642"/>
    </source>
</evidence>
<protein>
    <recommendedName>
        <fullName evidence="5 13">Malto-oligosyltrehalose trehalohydrolase</fullName>
        <shortName evidence="14">MTHase</shortName>
        <ecNumber evidence="4 13">3.2.1.141</ecNumber>
    </recommendedName>
    <alternativeName>
        <fullName evidence="11 14">4-alpha-D-((1-&gt;4)-alpha-D-glucano)trehalose trehalohydrolase</fullName>
    </alternativeName>
    <alternativeName>
        <fullName evidence="10 14">Maltooligosyl trehalose trehalohydrolase</fullName>
    </alternativeName>
</protein>
<evidence type="ECO:0000256" key="4">
    <source>
        <dbReference type="ARBA" id="ARBA00012268"/>
    </source>
</evidence>
<dbReference type="Proteomes" id="UP001597116">
    <property type="component" value="Unassembled WGS sequence"/>
</dbReference>
<keyword evidence="7 14" id="KW-0378">Hydrolase</keyword>
<evidence type="ECO:0000256" key="14">
    <source>
        <dbReference type="PIRNR" id="PIRNR006337"/>
    </source>
</evidence>
<evidence type="ECO:0000256" key="5">
    <source>
        <dbReference type="ARBA" id="ARBA00015938"/>
    </source>
</evidence>
<dbReference type="CDD" id="cd02853">
    <property type="entry name" value="E_set_MTHase_like_N"/>
    <property type="match status" value="1"/>
</dbReference>
<dbReference type="GO" id="GO:0033942">
    <property type="term" value="F:4-alpha-D-(1-&gt;4)-alpha-D-glucanotrehalose trehalohydrolase activity"/>
    <property type="evidence" value="ECO:0007669"/>
    <property type="project" value="UniProtKB-EC"/>
</dbReference>
<dbReference type="InterPro" id="IPR044901">
    <property type="entry name" value="Trehalose_TreZ_E-set_sf"/>
</dbReference>
<feature type="domain" description="Glycosyl hydrolase family 13 catalytic" evidence="15">
    <location>
        <begin position="114"/>
        <end position="458"/>
    </location>
</feature>
<dbReference type="SUPFAM" id="SSF51445">
    <property type="entry name" value="(Trans)glycosidases"/>
    <property type="match status" value="1"/>
</dbReference>
<evidence type="ECO:0000256" key="11">
    <source>
        <dbReference type="ARBA" id="ARBA00033284"/>
    </source>
</evidence>
<dbReference type="InterPro" id="IPR012768">
    <property type="entry name" value="Trehalose_TreZ"/>
</dbReference>
<proteinExistence type="inferred from homology"/>
<keyword evidence="8" id="KW-0119">Carbohydrate metabolism</keyword>
<evidence type="ECO:0000313" key="16">
    <source>
        <dbReference type="EMBL" id="MFD1140159.1"/>
    </source>
</evidence>
<evidence type="ECO:0000256" key="8">
    <source>
        <dbReference type="ARBA" id="ARBA00023277"/>
    </source>
</evidence>
<evidence type="ECO:0000256" key="1">
    <source>
        <dbReference type="ARBA" id="ARBA00004496"/>
    </source>
</evidence>
<dbReference type="Gene3D" id="1.10.10.760">
    <property type="entry name" value="E-set domains of sugar-utilizing enzymes"/>
    <property type="match status" value="1"/>
</dbReference>
<dbReference type="InterPro" id="IPR014756">
    <property type="entry name" value="Ig_E-set"/>
</dbReference>
<evidence type="ECO:0000256" key="2">
    <source>
        <dbReference type="ARBA" id="ARBA00005199"/>
    </source>
</evidence>
<comment type="subcellular location">
    <subcellularLocation>
        <location evidence="1">Cytoplasm</location>
    </subcellularLocation>
</comment>
<dbReference type="PANTHER" id="PTHR43651">
    <property type="entry name" value="1,4-ALPHA-GLUCAN-BRANCHING ENZYME"/>
    <property type="match status" value="1"/>
</dbReference>
<comment type="catalytic activity">
    <reaction evidence="12 14">
        <text>hydrolysis of (1-&gt;4)-alpha-D-glucosidic linkage in 4-alpha-D-[(1-&gt;4)-alpha-D-glucanosyl]n trehalose to yield trehalose and (1-&gt;4)-alpha-D-glucan.</text>
        <dbReference type="EC" id="3.2.1.141"/>
    </reaction>
</comment>
<dbReference type="Pfam" id="PF00128">
    <property type="entry name" value="Alpha-amylase"/>
    <property type="match status" value="1"/>
</dbReference>
<dbReference type="RefSeq" id="WP_265989817.1">
    <property type="nucleotide sequence ID" value="NZ_CP110973.1"/>
</dbReference>
<sequence length="622" mass="70668">MKTIGANYTGAGRCVFTVWAPEKKSMTLRLLDPAERDIPMERTAWGYFSVEVTDIQPGTRYFYKPDGAEAYPDPASHFQPEGVHGPSAVVDHAAHPWQDQSWRGLSFHDLILYELHVGTFTPEGTFEAIIPRLDDLAATGINALELMPVAQFPGVRNWGYDGVYPYSVQDSYGGPEGLKKLVDACHTRGIAVFLDVVYNHIGPEGNYFSLFGPYFTQKYCTPWGNALNFDEEWSDGVRDYFSNNPLHWFEHYHIDGLRFDAIHAVFDMGAVTIWELIHTKVKNLERRVGRSLHLVAESDLNDPKVIKAPEAGGFGFDAQWLDDFHHALYVLLDKEGRKRYGDFGRMEQLAKALTDGFVMSGEYATFRKRKFGASSAGIPGDRFVVFNINHDQVGNRVSGERLCHLIDFERQKIAAALLLLSPYVPMLFMGEEYADESPFFYFVDHSEEQLIQAVKEGRKQEFAAFGADSEPRDPFEEETYTESRIQWEKRTEGKHRIILEWHRKLIELRQTQTVLRNVDKNDIRVTVLGQEGLVMHRQSVGGYDHLLSLFNFSDEEVSYELPSWIEGWNKLLDSKQQHWMQEGDNSATLLPAQPQPGQTVTLPPSSVTVYTGQVQLPADAPV</sequence>
<dbReference type="InterPro" id="IPR017853">
    <property type="entry name" value="GH"/>
</dbReference>
<comment type="pathway">
    <text evidence="2 14">Glycan biosynthesis; trehalose biosynthesis.</text>
</comment>
<dbReference type="CDD" id="cd11325">
    <property type="entry name" value="AmyAc_GTHase"/>
    <property type="match status" value="1"/>
</dbReference>
<dbReference type="SMART" id="SM00642">
    <property type="entry name" value="Aamy"/>
    <property type="match status" value="1"/>
</dbReference>
<evidence type="ECO:0000256" key="6">
    <source>
        <dbReference type="ARBA" id="ARBA00022490"/>
    </source>
</evidence>
<evidence type="ECO:0000256" key="13">
    <source>
        <dbReference type="NCBIfam" id="TIGR02402"/>
    </source>
</evidence>
<keyword evidence="9 14" id="KW-0326">Glycosidase</keyword>
<comment type="similarity">
    <text evidence="3 14">Belongs to the glycosyl hydrolase 13 family.</text>
</comment>